<dbReference type="PANTHER" id="PTHR13593">
    <property type="match status" value="1"/>
</dbReference>
<sequence>MDDLGDCTGDWGVSSCSDWMSQLPAQLHAAALWDLAIPGSHDTMTYCLDQHSPVLQSQPRILKVLDHIVPCIIRPCVNNWGTTQELIISTQLDSGIRFLDLRIAHKANDFDQNFYFAHGIYSLVTVKEALTDVSLWLEQHAKEVVMIALSAFEGVNPTQHRKLIDFLKSLFEKKLCPKTEEPTLKKCWTRGYQVILSYADPSGSGHRELWPAWDYWWANDSDPSMVISYLEDRKENEGRPGCFFVAGLNLTEDTRYVLRHLGQSMKTMTLRAYSLLMDWVKQQRPGCQKTCFNVICADFVGFSRNEFTQLVIGLNAKLF</sequence>
<dbReference type="STRING" id="7994.ENSAMXP00000032084"/>
<dbReference type="GO" id="GO:0008081">
    <property type="term" value="F:phosphoric diester hydrolase activity"/>
    <property type="evidence" value="ECO:0007669"/>
    <property type="project" value="InterPro"/>
</dbReference>
<reference evidence="2" key="2">
    <citation type="journal article" date="2014" name="Nat. Commun.">
        <title>The cavefish genome reveals candidate genes for eye loss.</title>
        <authorList>
            <person name="McGaugh S.E."/>
            <person name="Gross J.B."/>
            <person name="Aken B."/>
            <person name="Blin M."/>
            <person name="Borowsky R."/>
            <person name="Chalopin D."/>
            <person name="Hinaux H."/>
            <person name="Jeffery W.R."/>
            <person name="Keene A."/>
            <person name="Ma L."/>
            <person name="Minx P."/>
            <person name="Murphy D."/>
            <person name="O'Quin K.E."/>
            <person name="Retaux S."/>
            <person name="Rohner N."/>
            <person name="Searle S.M."/>
            <person name="Stahl B.A."/>
            <person name="Tabin C."/>
            <person name="Volff J.N."/>
            <person name="Yoshizawa M."/>
            <person name="Warren W.C."/>
        </authorList>
    </citation>
    <scope>NUCLEOTIDE SEQUENCE [LARGE SCALE GENOMIC DNA]</scope>
    <source>
        <strain evidence="2">female</strain>
    </source>
</reference>
<dbReference type="PANTHER" id="PTHR13593:SF24">
    <property type="entry name" value="PI-PLC X DOMAIN-CONTAINING PROTEIN 1"/>
    <property type="match status" value="1"/>
</dbReference>
<dbReference type="CDD" id="cd08616">
    <property type="entry name" value="PI-PLCXD1c"/>
    <property type="match status" value="1"/>
</dbReference>
<dbReference type="Pfam" id="PF26146">
    <property type="entry name" value="PI-PLC_X"/>
    <property type="match status" value="1"/>
</dbReference>
<dbReference type="Ensembl" id="ENSAMXT00000038056.1">
    <property type="protein sequence ID" value="ENSAMXP00000032084.1"/>
    <property type="gene ID" value="ENSAMXG00000031068.1"/>
</dbReference>
<reference evidence="1" key="4">
    <citation type="submission" date="2025-09" db="UniProtKB">
        <authorList>
            <consortium name="Ensembl"/>
        </authorList>
    </citation>
    <scope>IDENTIFICATION</scope>
</reference>
<dbReference type="Proteomes" id="UP000018467">
    <property type="component" value="Unassembled WGS sequence"/>
</dbReference>
<accession>A0A3B1ISF2</accession>
<reference evidence="1" key="3">
    <citation type="submission" date="2025-08" db="UniProtKB">
        <authorList>
            <consortium name="Ensembl"/>
        </authorList>
    </citation>
    <scope>IDENTIFICATION</scope>
</reference>
<keyword evidence="2" id="KW-1185">Reference proteome</keyword>
<evidence type="ECO:0000313" key="2">
    <source>
        <dbReference type="Proteomes" id="UP000018467"/>
    </source>
</evidence>
<dbReference type="Gene3D" id="3.20.20.190">
    <property type="entry name" value="Phosphatidylinositol (PI) phosphodiesterase"/>
    <property type="match status" value="1"/>
</dbReference>
<dbReference type="Bgee" id="ENSAMXG00000031068">
    <property type="expression patterns" value="Expressed in intestine and 14 other cell types or tissues"/>
</dbReference>
<dbReference type="InParanoid" id="A0A3B1ISF2"/>
<reference evidence="2" key="1">
    <citation type="submission" date="2013-03" db="EMBL/GenBank/DDBJ databases">
        <authorList>
            <person name="Jeffery W."/>
            <person name="Warren W."/>
            <person name="Wilson R.K."/>
        </authorList>
    </citation>
    <scope>NUCLEOTIDE SEQUENCE</scope>
    <source>
        <strain evidence="2">female</strain>
    </source>
</reference>
<dbReference type="InterPro" id="IPR051057">
    <property type="entry name" value="PI-PLC_domain"/>
</dbReference>
<organism evidence="1 2">
    <name type="scientific">Astyanax mexicanus</name>
    <name type="common">Blind cave fish</name>
    <name type="synonym">Astyanax fasciatus mexicanus</name>
    <dbReference type="NCBI Taxonomy" id="7994"/>
    <lineage>
        <taxon>Eukaryota</taxon>
        <taxon>Metazoa</taxon>
        <taxon>Chordata</taxon>
        <taxon>Craniata</taxon>
        <taxon>Vertebrata</taxon>
        <taxon>Euteleostomi</taxon>
        <taxon>Actinopterygii</taxon>
        <taxon>Neopterygii</taxon>
        <taxon>Teleostei</taxon>
        <taxon>Ostariophysi</taxon>
        <taxon>Characiformes</taxon>
        <taxon>Characoidei</taxon>
        <taxon>Acestrorhamphidae</taxon>
        <taxon>Acestrorhamphinae</taxon>
        <taxon>Astyanax</taxon>
    </lineage>
</organism>
<proteinExistence type="predicted"/>
<evidence type="ECO:0000313" key="1">
    <source>
        <dbReference type="Ensembl" id="ENSAMXP00000032084.1"/>
    </source>
</evidence>
<dbReference type="SUPFAM" id="SSF51695">
    <property type="entry name" value="PLC-like phosphodiesterases"/>
    <property type="match status" value="1"/>
</dbReference>
<protein>
    <submittedName>
        <fullName evidence="1">Zgc:112023</fullName>
    </submittedName>
</protein>
<dbReference type="AlphaFoldDB" id="A0A3B1ISF2"/>
<dbReference type="PROSITE" id="PS50007">
    <property type="entry name" value="PIPLC_X_DOMAIN"/>
    <property type="match status" value="1"/>
</dbReference>
<dbReference type="GeneTree" id="ENSGT00940000161625"/>
<dbReference type="GO" id="GO:0006629">
    <property type="term" value="P:lipid metabolic process"/>
    <property type="evidence" value="ECO:0007669"/>
    <property type="project" value="InterPro"/>
</dbReference>
<name>A0A3B1ISF2_ASTMX</name>
<dbReference type="InterPro" id="IPR042158">
    <property type="entry name" value="PLCXD1/2/3"/>
</dbReference>
<dbReference type="InterPro" id="IPR017946">
    <property type="entry name" value="PLC-like_Pdiesterase_TIM-brl"/>
</dbReference>